<dbReference type="KEGG" id="muo:115472146"/>
<evidence type="ECO:0000313" key="3">
    <source>
        <dbReference type="RefSeq" id="XP_030062151.1"/>
    </source>
</evidence>
<dbReference type="Proteomes" id="UP000515156">
    <property type="component" value="Chromosome 6"/>
</dbReference>
<accession>A0A6P7YB41</accession>
<keyword evidence="2" id="KW-1185">Reference proteome</keyword>
<name>A0A6P7YB41_9AMPH</name>
<feature type="region of interest" description="Disordered" evidence="1">
    <location>
        <begin position="46"/>
        <end position="71"/>
    </location>
</feature>
<protein>
    <submittedName>
        <fullName evidence="3">Uncharacterized protein LOC115472146</fullName>
    </submittedName>
</protein>
<dbReference type="GeneID" id="115472146"/>
<reference evidence="3" key="1">
    <citation type="submission" date="2025-08" db="UniProtKB">
        <authorList>
            <consortium name="RefSeq"/>
        </authorList>
    </citation>
    <scope>IDENTIFICATION</scope>
</reference>
<organism evidence="2 3">
    <name type="scientific">Microcaecilia unicolor</name>
    <dbReference type="NCBI Taxonomy" id="1415580"/>
    <lineage>
        <taxon>Eukaryota</taxon>
        <taxon>Metazoa</taxon>
        <taxon>Chordata</taxon>
        <taxon>Craniata</taxon>
        <taxon>Vertebrata</taxon>
        <taxon>Euteleostomi</taxon>
        <taxon>Amphibia</taxon>
        <taxon>Gymnophiona</taxon>
        <taxon>Siphonopidae</taxon>
        <taxon>Microcaecilia</taxon>
    </lineage>
</organism>
<evidence type="ECO:0000313" key="2">
    <source>
        <dbReference type="Proteomes" id="UP000515156"/>
    </source>
</evidence>
<dbReference type="InParanoid" id="A0A6P7YB41"/>
<sequence length="113" mass="12027">MLKGASVGLPLDYFILSLSSGRTPGLYHLQQKKLGLMWLMGISTKSTRSGTTPTPALLAEKGMKPVGENLPWNDTITPVEQKARTPSGISCLSKALSSPLTRGQPAETPHLGL</sequence>
<dbReference type="AlphaFoldDB" id="A0A6P7YB41"/>
<evidence type="ECO:0000256" key="1">
    <source>
        <dbReference type="SAM" id="MobiDB-lite"/>
    </source>
</evidence>
<gene>
    <name evidence="3" type="primary">LOC115472146</name>
</gene>
<proteinExistence type="predicted"/>
<dbReference type="RefSeq" id="XP_030062151.1">
    <property type="nucleotide sequence ID" value="XM_030206291.1"/>
</dbReference>